<keyword evidence="2" id="KW-1185">Reference proteome</keyword>
<protein>
    <submittedName>
        <fullName evidence="1">Uncharacterized protein</fullName>
    </submittedName>
</protein>
<evidence type="ECO:0000313" key="2">
    <source>
        <dbReference type="Proteomes" id="UP000032309"/>
    </source>
</evidence>
<dbReference type="EMBL" id="BAFN01000001">
    <property type="protein sequence ID" value="GAN35074.1"/>
    <property type="molecule type" value="Genomic_DNA"/>
</dbReference>
<sequence>MRSVLNKGILARYQLREIVNILNNLLTTTENVYPFLQGLTDTSLASLEDVVNTCLSIASPKEGTHELINRLKALVSTIKAIRTTKA</sequence>
<name>A0ABQ0K1V2_9BACT</name>
<evidence type="ECO:0000313" key="1">
    <source>
        <dbReference type="EMBL" id="GAN35074.1"/>
    </source>
</evidence>
<gene>
    <name evidence="1" type="ORF">BROSI_A3620</name>
</gene>
<accession>A0ABQ0K1V2</accession>
<comment type="caution">
    <text evidence="1">The sequence shown here is derived from an EMBL/GenBank/DDBJ whole genome shotgun (WGS) entry which is preliminary data.</text>
</comment>
<organism evidence="1 2">
    <name type="scientific">Candidatus Brocadia sinica JPN1</name>
    <dbReference type="NCBI Taxonomy" id="1197129"/>
    <lineage>
        <taxon>Bacteria</taxon>
        <taxon>Pseudomonadati</taxon>
        <taxon>Planctomycetota</taxon>
        <taxon>Candidatus Brocadiia</taxon>
        <taxon>Candidatus Brocadiales</taxon>
        <taxon>Candidatus Brocadiaceae</taxon>
        <taxon>Candidatus Brocadia</taxon>
    </lineage>
</organism>
<reference evidence="2" key="1">
    <citation type="journal article" date="2015" name="Genome Announc.">
        <title>Draft Genome Sequence of an Anaerobic Ammonium-Oxidizing Bacterium, "Candidatus Brocadia sinica".</title>
        <authorList>
            <person name="Oshiki M."/>
            <person name="Shinyako-Hata K."/>
            <person name="Satoh H."/>
            <person name="Okabe S."/>
        </authorList>
    </citation>
    <scope>NUCLEOTIDE SEQUENCE [LARGE SCALE GENOMIC DNA]</scope>
    <source>
        <strain evidence="2">JPN1</strain>
    </source>
</reference>
<dbReference type="Proteomes" id="UP000032309">
    <property type="component" value="Unassembled WGS sequence"/>
</dbReference>
<proteinExistence type="predicted"/>